<dbReference type="Proteomes" id="UP001281410">
    <property type="component" value="Unassembled WGS sequence"/>
</dbReference>
<evidence type="ECO:0008006" key="3">
    <source>
        <dbReference type="Google" id="ProtNLM"/>
    </source>
</evidence>
<gene>
    <name evidence="1" type="ORF">Dsin_015690</name>
</gene>
<comment type="caution">
    <text evidence="1">The sequence shown here is derived from an EMBL/GenBank/DDBJ whole genome shotgun (WGS) entry which is preliminary data.</text>
</comment>
<dbReference type="AlphaFoldDB" id="A0AAE0ABS6"/>
<sequence length="133" mass="15012">MGFPMRWMELVQDCISLSTLCFVINDKVLGEVVSSRGLRKGCLLSLYMFLMCAESLSCLIKNSKNNGKLLGFRYSRRSPLVKHPFFTDDSLLFCKVTMSSCEEIGRVLKVYESGSGQMVNLQKFNITFSPNVS</sequence>
<evidence type="ECO:0000313" key="1">
    <source>
        <dbReference type="EMBL" id="KAK3210984.1"/>
    </source>
</evidence>
<evidence type="ECO:0000313" key="2">
    <source>
        <dbReference type="Proteomes" id="UP001281410"/>
    </source>
</evidence>
<keyword evidence="2" id="KW-1185">Reference proteome</keyword>
<proteinExistence type="predicted"/>
<protein>
    <recommendedName>
        <fullName evidence="3">Reverse transcriptase</fullName>
    </recommendedName>
</protein>
<accession>A0AAE0ABS6</accession>
<organism evidence="1 2">
    <name type="scientific">Dipteronia sinensis</name>
    <dbReference type="NCBI Taxonomy" id="43782"/>
    <lineage>
        <taxon>Eukaryota</taxon>
        <taxon>Viridiplantae</taxon>
        <taxon>Streptophyta</taxon>
        <taxon>Embryophyta</taxon>
        <taxon>Tracheophyta</taxon>
        <taxon>Spermatophyta</taxon>
        <taxon>Magnoliopsida</taxon>
        <taxon>eudicotyledons</taxon>
        <taxon>Gunneridae</taxon>
        <taxon>Pentapetalae</taxon>
        <taxon>rosids</taxon>
        <taxon>malvids</taxon>
        <taxon>Sapindales</taxon>
        <taxon>Sapindaceae</taxon>
        <taxon>Hippocastanoideae</taxon>
        <taxon>Acereae</taxon>
        <taxon>Dipteronia</taxon>
    </lineage>
</organism>
<reference evidence="1" key="1">
    <citation type="journal article" date="2023" name="Plant J.">
        <title>Genome sequences and population genomics provide insights into the demographic history, inbreeding, and mutation load of two 'living fossil' tree species of Dipteronia.</title>
        <authorList>
            <person name="Feng Y."/>
            <person name="Comes H.P."/>
            <person name="Chen J."/>
            <person name="Zhu S."/>
            <person name="Lu R."/>
            <person name="Zhang X."/>
            <person name="Li P."/>
            <person name="Qiu J."/>
            <person name="Olsen K.M."/>
            <person name="Qiu Y."/>
        </authorList>
    </citation>
    <scope>NUCLEOTIDE SEQUENCE</scope>
    <source>
        <strain evidence="1">NBL</strain>
    </source>
</reference>
<dbReference type="EMBL" id="JANJYJ010000005">
    <property type="protein sequence ID" value="KAK3210984.1"/>
    <property type="molecule type" value="Genomic_DNA"/>
</dbReference>
<name>A0AAE0ABS6_9ROSI</name>